<dbReference type="Proteomes" id="UP000187209">
    <property type="component" value="Unassembled WGS sequence"/>
</dbReference>
<evidence type="ECO:0008006" key="4">
    <source>
        <dbReference type="Google" id="ProtNLM"/>
    </source>
</evidence>
<keyword evidence="3" id="KW-1185">Reference proteome</keyword>
<comment type="caution">
    <text evidence="2">The sequence shown here is derived from an EMBL/GenBank/DDBJ whole genome shotgun (WGS) entry which is preliminary data.</text>
</comment>
<evidence type="ECO:0000313" key="2">
    <source>
        <dbReference type="EMBL" id="OMJ82016.1"/>
    </source>
</evidence>
<dbReference type="SUPFAM" id="SSF47473">
    <property type="entry name" value="EF-hand"/>
    <property type="match status" value="1"/>
</dbReference>
<name>A0A1R2BZ11_9CILI</name>
<evidence type="ECO:0000313" key="3">
    <source>
        <dbReference type="Proteomes" id="UP000187209"/>
    </source>
</evidence>
<gene>
    <name evidence="2" type="ORF">SteCoe_17401</name>
</gene>
<dbReference type="AlphaFoldDB" id="A0A1R2BZ11"/>
<proteinExistence type="predicted"/>
<protein>
    <recommendedName>
        <fullName evidence="4">EF-hand domain-containing protein</fullName>
    </recommendedName>
</protein>
<sequence>MGCSGSTILASNERFTQSREEKILSNLELNLPFSHKKTRELVNTFRLNSHSGYLTSLQLARAINDLSWTPYMQSKNNSISRIIGLLANDGKTPVISLCFLSVLLSKDTVENKAQILFSLIDTEANGEICEDKLRDTLIILFKISVEVLPCLALDNQSLNDEEVKGYTMILKRKEKTFVQKVVKEVMKDERIIGKSEFVERICGLKDFRDFLTARGIRNLVSGDLVPNPLFQVELEISDPDIPKIIIQEALIIQEAKNNEDPESPTLDYTSSEESSDDFDILIHKKEPKMLAPKKKPTKPKPLEKNMQKPPRPTRSRGSSAHAKPSPNILESLPSPKALNPTNFFQNNEKLLSPPQNNEKEVWSNGGEKKTFKKVRCSSTFGRKDEGVTLKYNLKGKIIEIEVKSWEDPIKVAHNFSVKNQLGKRERNSIALMLTKLIKSQN</sequence>
<accession>A0A1R2BZ11</accession>
<dbReference type="InterPro" id="IPR011992">
    <property type="entry name" value="EF-hand-dom_pair"/>
</dbReference>
<evidence type="ECO:0000256" key="1">
    <source>
        <dbReference type="SAM" id="MobiDB-lite"/>
    </source>
</evidence>
<reference evidence="2 3" key="1">
    <citation type="submission" date="2016-11" db="EMBL/GenBank/DDBJ databases">
        <title>The macronuclear genome of Stentor coeruleus: a giant cell with tiny introns.</title>
        <authorList>
            <person name="Slabodnick M."/>
            <person name="Ruby J.G."/>
            <person name="Reiff S.B."/>
            <person name="Swart E.C."/>
            <person name="Gosai S."/>
            <person name="Prabakaran S."/>
            <person name="Witkowska E."/>
            <person name="Larue G.E."/>
            <person name="Fisher S."/>
            <person name="Freeman R.M."/>
            <person name="Gunawardena J."/>
            <person name="Chu W."/>
            <person name="Stover N.A."/>
            <person name="Gregory B.D."/>
            <person name="Nowacki M."/>
            <person name="Derisi J."/>
            <person name="Roy S.W."/>
            <person name="Marshall W.F."/>
            <person name="Sood P."/>
        </authorList>
    </citation>
    <scope>NUCLEOTIDE SEQUENCE [LARGE SCALE GENOMIC DNA]</scope>
    <source>
        <strain evidence="2">WM001</strain>
    </source>
</reference>
<feature type="region of interest" description="Disordered" evidence="1">
    <location>
        <begin position="255"/>
        <end position="365"/>
    </location>
</feature>
<dbReference type="Gene3D" id="1.10.238.10">
    <property type="entry name" value="EF-hand"/>
    <property type="match status" value="1"/>
</dbReference>
<feature type="compositionally biased region" description="Polar residues" evidence="1">
    <location>
        <begin position="339"/>
        <end position="356"/>
    </location>
</feature>
<dbReference type="EMBL" id="MPUH01000357">
    <property type="protein sequence ID" value="OMJ82016.1"/>
    <property type="molecule type" value="Genomic_DNA"/>
</dbReference>
<organism evidence="2 3">
    <name type="scientific">Stentor coeruleus</name>
    <dbReference type="NCBI Taxonomy" id="5963"/>
    <lineage>
        <taxon>Eukaryota</taxon>
        <taxon>Sar</taxon>
        <taxon>Alveolata</taxon>
        <taxon>Ciliophora</taxon>
        <taxon>Postciliodesmatophora</taxon>
        <taxon>Heterotrichea</taxon>
        <taxon>Heterotrichida</taxon>
        <taxon>Stentoridae</taxon>
        <taxon>Stentor</taxon>
    </lineage>
</organism>